<sequence>MAYILASPGAGGLLPATTNRPSVGARCRPDPKRGRLRVVDVAGRACPGGAACTAPMVVDDSVIHWAVADADVVAELAAFDIGPDDGDDVTAAQIAYRLRDRWSALSHLASAMSASCNALMNDLLHLDDAFVAHICESPVAMLHVAVLQALRQRCPLLDTEGYPCLGAHRLPVVYISDTFPYVDALRRACRRLLLPPDKCIKVVPVTVPATTTTTGGGGVAGLDLDALSRAIDDDESQGAMPLIVFAAVPTTLNRDGRLVHRDDNLVRLKALCDAHGVWIHVHGADLRFAAADDRPDVVVTALDAADSFAVRPGRDWQSFGAGPDTVVVMVRVGAAPAPPAVAADAAAPWTVAAPLWIAVTALAGPLQRSADAHVELVRYAAMRAATTYGDQFALRWSSHTDVRPSFQVVVAAGVGDLSLRSTTLNGIILERAAGALAQLGWSVALDDLTDDIVVFVQPLASPSAASASALFPVVDAFLAGVSAQVDRMAAGIACRDALRALVDASAEFDWVDGARVSSSPVGIGVIRLVPPFLPDGADARDAVNGLNDCLARRLFDLSNVFRGCITDDGCVGVAILTVPDPCPADDDDQVARSIYDLVARTQAQIDYPDEVIALLSDALQTGIVEAQTHLEEMQQRHYSAIDLIRAVPLIGSVVGWFAAPADTDPAGHARPASLGQSFDLKSRNLSKRTSIPAPPVPEPPPDQAVVVVAEADKGAAVLSQEPGGGDDDDKDAAAVKSADGNQTEPSSSSLSSQA</sequence>
<dbReference type="SUPFAM" id="SSF53383">
    <property type="entry name" value="PLP-dependent transferases"/>
    <property type="match status" value="1"/>
</dbReference>
<evidence type="ECO:0000313" key="3">
    <source>
        <dbReference type="Proteomes" id="UP000290189"/>
    </source>
</evidence>
<gene>
    <name evidence="2" type="ORF">PLBR_LOCUS8717</name>
</gene>
<dbReference type="AlphaFoldDB" id="A0A3P3YMN8"/>
<protein>
    <submittedName>
        <fullName evidence="2">Uncharacterized protein</fullName>
    </submittedName>
</protein>
<dbReference type="Gene3D" id="3.40.640.10">
    <property type="entry name" value="Type I PLP-dependent aspartate aminotransferase-like (Major domain)"/>
    <property type="match status" value="1"/>
</dbReference>
<evidence type="ECO:0000256" key="1">
    <source>
        <dbReference type="SAM" id="MobiDB-lite"/>
    </source>
</evidence>
<feature type="compositionally biased region" description="Low complexity" evidence="1">
    <location>
        <begin position="734"/>
        <end position="754"/>
    </location>
</feature>
<dbReference type="InterPro" id="IPR015421">
    <property type="entry name" value="PyrdxlP-dep_Trfase_major"/>
</dbReference>
<keyword evidence="2" id="KW-0496">Mitochondrion</keyword>
<geneLocation type="mitochondrion" evidence="2"/>
<evidence type="ECO:0000313" key="2">
    <source>
        <dbReference type="EMBL" id="SPR01502.1"/>
    </source>
</evidence>
<dbReference type="Proteomes" id="UP000290189">
    <property type="component" value="Unassembled WGS sequence"/>
</dbReference>
<dbReference type="EMBL" id="OVEO01000018">
    <property type="protein sequence ID" value="SPR01502.1"/>
    <property type="molecule type" value="Genomic_DNA"/>
</dbReference>
<feature type="region of interest" description="Disordered" evidence="1">
    <location>
        <begin position="710"/>
        <end position="754"/>
    </location>
</feature>
<accession>A0A3P3YMN8</accession>
<proteinExistence type="predicted"/>
<name>A0A3P3YMN8_PLABS</name>
<reference evidence="2 3" key="1">
    <citation type="submission" date="2018-03" db="EMBL/GenBank/DDBJ databases">
        <authorList>
            <person name="Fogelqvist J."/>
        </authorList>
    </citation>
    <scope>NUCLEOTIDE SEQUENCE [LARGE SCALE GENOMIC DNA]</scope>
</reference>
<dbReference type="InterPro" id="IPR015424">
    <property type="entry name" value="PyrdxlP-dep_Trfase"/>
</dbReference>
<organism evidence="2 3">
    <name type="scientific">Plasmodiophora brassicae</name>
    <name type="common">Clubroot disease agent</name>
    <dbReference type="NCBI Taxonomy" id="37360"/>
    <lineage>
        <taxon>Eukaryota</taxon>
        <taxon>Sar</taxon>
        <taxon>Rhizaria</taxon>
        <taxon>Endomyxa</taxon>
        <taxon>Phytomyxea</taxon>
        <taxon>Plasmodiophorida</taxon>
        <taxon>Plasmodiophoridae</taxon>
        <taxon>Plasmodiophora</taxon>
    </lineage>
</organism>